<feature type="compositionally biased region" description="Low complexity" evidence="7">
    <location>
        <begin position="430"/>
        <end position="441"/>
    </location>
</feature>
<dbReference type="Proteomes" id="UP000694417">
    <property type="component" value="Unplaced"/>
</dbReference>
<keyword evidence="8" id="KW-0812">Transmembrane</keyword>
<keyword evidence="11" id="KW-1185">Reference proteome</keyword>
<evidence type="ECO:0000256" key="8">
    <source>
        <dbReference type="SAM" id="Phobius"/>
    </source>
</evidence>
<dbReference type="InterPro" id="IPR029344">
    <property type="entry name" value="SLBP_RNA_bind"/>
</dbReference>
<dbReference type="GO" id="GO:0005737">
    <property type="term" value="C:cytoplasm"/>
    <property type="evidence" value="ECO:0007669"/>
    <property type="project" value="TreeGrafter"/>
</dbReference>
<evidence type="ECO:0000256" key="3">
    <source>
        <dbReference type="ARBA" id="ARBA00057687"/>
    </source>
</evidence>
<evidence type="ECO:0000313" key="11">
    <source>
        <dbReference type="Proteomes" id="UP000694417"/>
    </source>
</evidence>
<feature type="compositionally biased region" description="Basic and acidic residues" evidence="7">
    <location>
        <begin position="248"/>
        <end position="264"/>
    </location>
</feature>
<dbReference type="Pfam" id="PF10272">
    <property type="entry name" value="Tmpp129"/>
    <property type="match status" value="1"/>
</dbReference>
<comment type="similarity">
    <text evidence="1">Belongs to the SLBP family.</text>
</comment>
<organism evidence="10 11">
    <name type="scientific">Urocitellus parryii</name>
    <name type="common">Arctic ground squirrel</name>
    <name type="synonym">Spermophilus parryii</name>
    <dbReference type="NCBI Taxonomy" id="9999"/>
    <lineage>
        <taxon>Eukaryota</taxon>
        <taxon>Metazoa</taxon>
        <taxon>Chordata</taxon>
        <taxon>Craniata</taxon>
        <taxon>Vertebrata</taxon>
        <taxon>Euteleostomi</taxon>
        <taxon>Mammalia</taxon>
        <taxon>Eutheria</taxon>
        <taxon>Euarchontoglires</taxon>
        <taxon>Glires</taxon>
        <taxon>Rodentia</taxon>
        <taxon>Sciuromorpha</taxon>
        <taxon>Sciuridae</taxon>
        <taxon>Xerinae</taxon>
        <taxon>Marmotini</taxon>
        <taxon>Urocitellus</taxon>
    </lineage>
</organism>
<keyword evidence="8" id="KW-0472">Membrane</keyword>
<feature type="domain" description="Histone RNA hairpin-binding protein RNA-binding" evidence="9">
    <location>
        <begin position="337"/>
        <end position="406"/>
    </location>
</feature>
<sequence>MDSPEVTFTLAYLVFAVCFVFTPNEFHSAGLTVQNLLSGWLGSEDAAFVSYHLRRTAATLLCHSLLPLGYYVGMCCAASEKRLYSPSHAPEAWQLFLLLAVTLPSVASILIYYWSQDQWTCHPLARTLALYALPQSGWQAVAASINTEFRRIDKFATGVPGARVIVTDTWVMKVTTYRVHVAQQQDVHLTVTESRQHELSPDSNLPVQLLTICVVSASPSVQPFDIRPSSPKRWSLGRKRRADGRRRKPEDAEEGQHPADDRRPASFTTPEGPKPRSRCSDWANAVEEDEMRTRVNKEIARYKRKLLINDFGRERKSSSGSSDSKESASTVPADVETDESVLMRRQKQINYGKNTIAYDRYIKEVPRHLRQPGIHPKTPNKFKKYSRRSWDQQIKLWKVALHFWDPPAEEGCDLQEIHPVDLGEMETESTESSSESQTSSQDNFDAYSGTPTKVRHVDCQVEDEFDLEACLTEPLKDFSAMS</sequence>
<dbReference type="PANTHER" id="PTHR17408:SF7">
    <property type="entry name" value="HISTONE RNA HAIRPIN-BINDING PROTEIN"/>
    <property type="match status" value="1"/>
</dbReference>
<dbReference type="GO" id="GO:0061630">
    <property type="term" value="F:ubiquitin protein ligase activity"/>
    <property type="evidence" value="ECO:0007669"/>
    <property type="project" value="InterPro"/>
</dbReference>
<keyword evidence="8" id="KW-1133">Transmembrane helix</keyword>
<dbReference type="GO" id="GO:0071204">
    <property type="term" value="C:histone pre-mRNA 3'end processing complex"/>
    <property type="evidence" value="ECO:0007669"/>
    <property type="project" value="TreeGrafter"/>
</dbReference>
<dbReference type="InterPro" id="IPR026502">
    <property type="entry name" value="SLBP1/SLBP2"/>
</dbReference>
<dbReference type="GO" id="GO:0003729">
    <property type="term" value="F:mRNA binding"/>
    <property type="evidence" value="ECO:0007669"/>
    <property type="project" value="InterPro"/>
</dbReference>
<dbReference type="PANTHER" id="PTHR17408">
    <property type="entry name" value="HISTONE RNA HAIRPIN-BINDING PROTEIN"/>
    <property type="match status" value="1"/>
</dbReference>
<feature type="compositionally biased region" description="Basic residues" evidence="7">
    <location>
        <begin position="235"/>
        <end position="247"/>
    </location>
</feature>
<dbReference type="GO" id="GO:0006398">
    <property type="term" value="P:mRNA 3'-end processing by stem-loop binding and cleavage"/>
    <property type="evidence" value="ECO:0007669"/>
    <property type="project" value="TreeGrafter"/>
</dbReference>
<feature type="transmembrane region" description="Helical" evidence="8">
    <location>
        <begin position="52"/>
        <end position="72"/>
    </location>
</feature>
<dbReference type="GO" id="GO:0051028">
    <property type="term" value="P:mRNA transport"/>
    <property type="evidence" value="ECO:0007669"/>
    <property type="project" value="TreeGrafter"/>
</dbReference>
<keyword evidence="2" id="KW-0694">RNA-binding</keyword>
<evidence type="ECO:0000256" key="6">
    <source>
        <dbReference type="ARBA" id="ARBA00082670"/>
    </source>
</evidence>
<dbReference type="Ensembl" id="ENSUPAT00010003837.1">
    <property type="protein sequence ID" value="ENSUPAP00010003324.1"/>
    <property type="gene ID" value="ENSUPAG00010002700.1"/>
</dbReference>
<feature type="region of interest" description="Disordered" evidence="7">
    <location>
        <begin position="423"/>
        <end position="449"/>
    </location>
</feature>
<comment type="subunit">
    <text evidence="4">Monomer. SLBP/pre-mRNA complex interacts with ZNF473. Interacts with the Importin alpha/Importin beta receptor, LSM1, MIF4GD, TNPO3 and UPF1. Interaction with LSM1 occurs when histone mRNA is being rapidly degraded during the S phase. Found in a ternary complex with ERI1 and the stem-loop structure of the 3' end of histone mRNA. Associates with polyribosomes. Identified in a histone pre-mRNA complex, at least composed of ERI1, LSM11, SLBP, SNRPB, SYNCRIP and YBX1. Binds in a cooperative manner with ERI1 to the mature 3'-end of histone mRNAs.</text>
</comment>
<feature type="region of interest" description="Disordered" evidence="7">
    <location>
        <begin position="224"/>
        <end position="281"/>
    </location>
</feature>
<evidence type="ECO:0000256" key="7">
    <source>
        <dbReference type="SAM" id="MobiDB-lite"/>
    </source>
</evidence>
<evidence type="ECO:0000313" key="10">
    <source>
        <dbReference type="Ensembl" id="ENSUPAP00010003324.1"/>
    </source>
</evidence>
<dbReference type="FunFam" id="1.10.8.1120:FF:000001">
    <property type="entry name" value="Histone RNA hairpin-binding protein-like"/>
    <property type="match status" value="1"/>
</dbReference>
<dbReference type="Pfam" id="PF15247">
    <property type="entry name" value="SLBP_RNA_bind"/>
    <property type="match status" value="1"/>
</dbReference>
<feature type="region of interest" description="Disordered" evidence="7">
    <location>
        <begin position="313"/>
        <end position="335"/>
    </location>
</feature>
<dbReference type="Gene3D" id="1.10.8.1120">
    <property type="entry name" value="Histone RNA hairpin-binding protein RNA-binding domain"/>
    <property type="match status" value="1"/>
</dbReference>
<evidence type="ECO:0000256" key="1">
    <source>
        <dbReference type="ARBA" id="ARBA00006151"/>
    </source>
</evidence>
<dbReference type="GO" id="GO:0071207">
    <property type="term" value="F:histone pre-mRNA stem-loop binding"/>
    <property type="evidence" value="ECO:0007669"/>
    <property type="project" value="TreeGrafter"/>
</dbReference>
<dbReference type="GeneTree" id="ENSGT00390000008738"/>
<reference evidence="10" key="1">
    <citation type="submission" date="2025-08" db="UniProtKB">
        <authorList>
            <consortium name="Ensembl"/>
        </authorList>
    </citation>
    <scope>IDENTIFICATION</scope>
</reference>
<dbReference type="GO" id="GO:0016567">
    <property type="term" value="P:protein ubiquitination"/>
    <property type="evidence" value="ECO:0007669"/>
    <property type="project" value="InterPro"/>
</dbReference>
<evidence type="ECO:0000256" key="2">
    <source>
        <dbReference type="ARBA" id="ARBA00022884"/>
    </source>
</evidence>
<dbReference type="GO" id="GO:0016020">
    <property type="term" value="C:membrane"/>
    <property type="evidence" value="ECO:0007669"/>
    <property type="project" value="InterPro"/>
</dbReference>
<comment type="function">
    <text evidence="3">RNA-binding protein involved in the histone pre-mRNA processing. Binds the stem-loop structure of replication-dependent histone pre-mRNAs and contributes to efficient 3'-end processing by stabilizing the complex between histone pre-mRNA and U7 small nuclear ribonucleoprotein (snRNP), via the histone downstream element (HDE). Plays an important role in targeting mature histone mRNA from the nucleus to the cytoplasm and to the translation machinery. Stabilizes mature histone mRNA and could be involved in cell-cycle regulation of histone gene expression. Involved in the mechanism by which growing oocytes accumulate histone proteins that support early embryogenesis. Binds to the 5' side of the stem-loop structure of histone pre-mRNAs.</text>
</comment>
<feature type="transmembrane region" description="Helical" evidence="8">
    <location>
        <begin position="93"/>
        <end position="114"/>
    </location>
</feature>
<dbReference type="InterPro" id="IPR038294">
    <property type="entry name" value="SLBP_RNA_bind_sf"/>
</dbReference>
<protein>
    <recommendedName>
        <fullName evidence="5">Histone RNA hairpin-binding protein</fullName>
    </recommendedName>
    <alternativeName>
        <fullName evidence="6">Histone stem-loop-binding protein</fullName>
    </alternativeName>
</protein>
<reference evidence="10" key="2">
    <citation type="submission" date="2025-09" db="UniProtKB">
        <authorList>
            <consortium name="Ensembl"/>
        </authorList>
    </citation>
    <scope>IDENTIFICATION</scope>
</reference>
<evidence type="ECO:0000256" key="5">
    <source>
        <dbReference type="ARBA" id="ARBA00072422"/>
    </source>
</evidence>
<accession>A0A8D2GME0</accession>
<dbReference type="AlphaFoldDB" id="A0A8D2GME0"/>
<gene>
    <name evidence="10" type="primary">Tmem129</name>
</gene>
<name>A0A8D2GME0_UROPR</name>
<proteinExistence type="inferred from homology"/>
<evidence type="ECO:0000256" key="4">
    <source>
        <dbReference type="ARBA" id="ARBA00066071"/>
    </source>
</evidence>
<dbReference type="InterPro" id="IPR018801">
    <property type="entry name" value="TM129"/>
</dbReference>
<evidence type="ECO:0000259" key="9">
    <source>
        <dbReference type="Pfam" id="PF15247"/>
    </source>
</evidence>